<dbReference type="STRING" id="1921803.NIES593_07730"/>
<dbReference type="InterPro" id="IPR025405">
    <property type="entry name" value="DUF4131"/>
</dbReference>
<organism evidence="9 10">
    <name type="scientific">Hydrococcus rivularis NIES-593</name>
    <dbReference type="NCBI Taxonomy" id="1921803"/>
    <lineage>
        <taxon>Bacteria</taxon>
        <taxon>Bacillati</taxon>
        <taxon>Cyanobacteriota</taxon>
        <taxon>Cyanophyceae</taxon>
        <taxon>Pleurocapsales</taxon>
        <taxon>Hydrococcaceae</taxon>
        <taxon>Hydrococcus</taxon>
    </lineage>
</organism>
<protein>
    <submittedName>
        <fullName evidence="9">Competence protein</fullName>
    </submittedName>
</protein>
<dbReference type="OrthoDB" id="9761531at2"/>
<evidence type="ECO:0000256" key="3">
    <source>
        <dbReference type="ARBA" id="ARBA00022692"/>
    </source>
</evidence>
<feature type="domain" description="ComEC/Rec2-related protein" evidence="7">
    <location>
        <begin position="239"/>
        <end position="501"/>
    </location>
</feature>
<feature type="transmembrane region" description="Helical" evidence="6">
    <location>
        <begin position="477"/>
        <end position="498"/>
    </location>
</feature>
<evidence type="ECO:0000259" key="7">
    <source>
        <dbReference type="Pfam" id="PF03772"/>
    </source>
</evidence>
<evidence type="ECO:0000256" key="4">
    <source>
        <dbReference type="ARBA" id="ARBA00022989"/>
    </source>
</evidence>
<feature type="transmembrane region" description="Helical" evidence="6">
    <location>
        <begin position="300"/>
        <end position="328"/>
    </location>
</feature>
<dbReference type="RefSeq" id="WP_073599027.1">
    <property type="nucleotide sequence ID" value="NZ_MRCB01000006.1"/>
</dbReference>
<dbReference type="PANTHER" id="PTHR30619">
    <property type="entry name" value="DNA INTERNALIZATION/COMPETENCE PROTEIN COMEC/REC2"/>
    <property type="match status" value="1"/>
</dbReference>
<gene>
    <name evidence="9" type="ORF">NIES593_07730</name>
</gene>
<evidence type="ECO:0000256" key="6">
    <source>
        <dbReference type="SAM" id="Phobius"/>
    </source>
</evidence>
<dbReference type="NCBIfam" id="TIGR00360">
    <property type="entry name" value="ComEC_N-term"/>
    <property type="match status" value="1"/>
</dbReference>
<feature type="domain" description="DUF4131" evidence="8">
    <location>
        <begin position="32"/>
        <end position="201"/>
    </location>
</feature>
<evidence type="ECO:0000313" key="9">
    <source>
        <dbReference type="EMBL" id="OKH24547.1"/>
    </source>
</evidence>
<keyword evidence="5 6" id="KW-0472">Membrane</keyword>
<feature type="transmembrane region" description="Helical" evidence="6">
    <location>
        <begin position="420"/>
        <end position="446"/>
    </location>
</feature>
<dbReference type="Pfam" id="PF03772">
    <property type="entry name" value="Competence"/>
    <property type="match status" value="1"/>
</dbReference>
<feature type="transmembrane region" description="Helical" evidence="6">
    <location>
        <begin position="387"/>
        <end position="408"/>
    </location>
</feature>
<dbReference type="InterPro" id="IPR004477">
    <property type="entry name" value="ComEC_N"/>
</dbReference>
<dbReference type="Pfam" id="PF13567">
    <property type="entry name" value="DUF4131"/>
    <property type="match status" value="1"/>
</dbReference>
<feature type="transmembrane region" description="Helical" evidence="6">
    <location>
        <begin position="6"/>
        <end position="23"/>
    </location>
</feature>
<evidence type="ECO:0000313" key="10">
    <source>
        <dbReference type="Proteomes" id="UP000186868"/>
    </source>
</evidence>
<feature type="transmembrane region" description="Helical" evidence="6">
    <location>
        <begin position="35"/>
        <end position="57"/>
    </location>
</feature>
<comment type="subcellular location">
    <subcellularLocation>
        <location evidence="1">Cell membrane</location>
        <topology evidence="1">Multi-pass membrane protein</topology>
    </subcellularLocation>
</comment>
<feature type="transmembrane region" description="Helical" evidence="6">
    <location>
        <begin position="335"/>
        <end position="352"/>
    </location>
</feature>
<keyword evidence="3 6" id="KW-0812">Transmembrane</keyword>
<dbReference type="EMBL" id="MRCB01000006">
    <property type="protein sequence ID" value="OKH24547.1"/>
    <property type="molecule type" value="Genomic_DNA"/>
</dbReference>
<name>A0A1U7HLU8_9CYAN</name>
<dbReference type="PANTHER" id="PTHR30619:SF1">
    <property type="entry name" value="RECOMBINATION PROTEIN 2"/>
    <property type="match status" value="1"/>
</dbReference>
<keyword evidence="4 6" id="KW-1133">Transmembrane helix</keyword>
<comment type="caution">
    <text evidence="9">The sequence shown here is derived from an EMBL/GenBank/DDBJ whole genome shotgun (WGS) entry which is preliminary data.</text>
</comment>
<proteinExistence type="predicted"/>
<dbReference type="Proteomes" id="UP000186868">
    <property type="component" value="Unassembled WGS sequence"/>
</dbReference>
<feature type="transmembrane region" description="Helical" evidence="6">
    <location>
        <begin position="63"/>
        <end position="82"/>
    </location>
</feature>
<keyword evidence="10" id="KW-1185">Reference proteome</keyword>
<evidence type="ECO:0000256" key="5">
    <source>
        <dbReference type="ARBA" id="ARBA00023136"/>
    </source>
</evidence>
<evidence type="ECO:0000256" key="2">
    <source>
        <dbReference type="ARBA" id="ARBA00022475"/>
    </source>
</evidence>
<evidence type="ECO:0000259" key="8">
    <source>
        <dbReference type="Pfam" id="PF13567"/>
    </source>
</evidence>
<sequence>MNRDSWTVLCLAYAIGLLSTGVLELSNPNPSWQQWIAVAVGLGFFSIVAAISMPRFWRREPRWQLWLVAGLVAILAVAYFQFRIPQPGSNDISRVLEKGNSKSQIVTVGGKILTQGKLTSNQRVQFWFEAKKLENTNEQVTGKLYVTVPISKGTDLYPGRQLTVTGILYQPRSPANPGSFDFKTYLARQGAFAGLKGQQIQFKERKKAPPWGLWQLRQRIINAQIRWLGNREGLLVSSMVLGQRAVDLPHNIRDSFIKAGLAHVLAASGFQVSLLLGAVIRLTGSLSPQKQFISGLCTLGLYVGLTGIQPSVMRAAVMGVGALIALVADRKVKQLGSLLLAGTILLLFNPLWIWDLGFQLSFLATFGLIVTMPALEKRLDWLPPAIATFIALPLAASLWTFPLLLHVFSVVATYSIPANIISAPLVTAISLGGMVSATAAVIYPLAGSAIAGVLYYPTYFLIQIVQFFTTLPGSSLAVGQLSLSLMLLIYGLMVLVWLNRWWQSRWWLVSLLIIILIVVPIRYNRLNLLQVSVFATKQEPVLIVQEREKVILINSGDLNTAKYTIIPFLNRQGINQIDCAVDFTSGVNRIDGWSEIEENLSIKRFFSDRPISRTEYQSLSVGNKISIGSIEIQSINNALQLQIQKQIWLLVTESRVDATNLAMLPKTVSVLLWSGKSLGKKWLDLVKPEIAIAVSPTLSQQTRQQLQQRGIQLYWTGRDGAIQWRREGGFQKTIETQEQEANLP</sequence>
<reference evidence="9 10" key="1">
    <citation type="submission" date="2016-11" db="EMBL/GenBank/DDBJ databases">
        <title>Draft Genome Sequences of Nine Cyanobacterial Strains from Diverse Habitats.</title>
        <authorList>
            <person name="Zhu T."/>
            <person name="Hou S."/>
            <person name="Lu X."/>
            <person name="Hess W.R."/>
        </authorList>
    </citation>
    <scope>NUCLEOTIDE SEQUENCE [LARGE SCALE GENOMIC DNA]</scope>
    <source>
        <strain evidence="9 10">NIES-593</strain>
    </source>
</reference>
<keyword evidence="2" id="KW-1003">Cell membrane</keyword>
<feature type="transmembrane region" description="Helical" evidence="6">
    <location>
        <begin position="358"/>
        <end position="375"/>
    </location>
</feature>
<evidence type="ECO:0000256" key="1">
    <source>
        <dbReference type="ARBA" id="ARBA00004651"/>
    </source>
</evidence>
<dbReference type="GO" id="GO:0005886">
    <property type="term" value="C:plasma membrane"/>
    <property type="evidence" value="ECO:0007669"/>
    <property type="project" value="UniProtKB-SubCell"/>
</dbReference>
<dbReference type="InterPro" id="IPR052159">
    <property type="entry name" value="Competence_DNA_uptake"/>
</dbReference>
<feature type="transmembrane region" description="Helical" evidence="6">
    <location>
        <begin position="505"/>
        <end position="523"/>
    </location>
</feature>
<accession>A0A1U7HLU8</accession>
<dbReference type="AlphaFoldDB" id="A0A1U7HLU8"/>